<proteinExistence type="predicted"/>
<gene>
    <name evidence="1" type="ORF">HQN85_11415</name>
</gene>
<dbReference type="EMBL" id="JABMKV010000002">
    <property type="protein sequence ID" value="NQX32342.1"/>
    <property type="molecule type" value="Genomic_DNA"/>
</dbReference>
<accession>A0ABX2DE22</accession>
<comment type="caution">
    <text evidence="1">The sequence shown here is derived from an EMBL/GenBank/DDBJ whole genome shotgun (WGS) entry which is preliminary data.</text>
</comment>
<dbReference type="RefSeq" id="WP_173272239.1">
    <property type="nucleotide sequence ID" value="NZ_JABMKV010000002.1"/>
</dbReference>
<protein>
    <recommendedName>
        <fullName evidence="3">DUF3887 domain-containing protein</fullName>
    </recommendedName>
</protein>
<keyword evidence="2" id="KW-1185">Reference proteome</keyword>
<evidence type="ECO:0000313" key="1">
    <source>
        <dbReference type="EMBL" id="NQX32342.1"/>
    </source>
</evidence>
<evidence type="ECO:0008006" key="3">
    <source>
        <dbReference type="Google" id="ProtNLM"/>
    </source>
</evidence>
<reference evidence="1 2" key="1">
    <citation type="submission" date="2020-05" db="EMBL/GenBank/DDBJ databases">
        <title>Description of Pedobacter foliorum sp. nov.</title>
        <authorList>
            <person name="Qi S."/>
            <person name="Carlier A."/>
            <person name="Cnockaert M."/>
            <person name="Vandamme P."/>
        </authorList>
    </citation>
    <scope>NUCLEOTIDE SEQUENCE [LARGE SCALE GENOMIC DNA]</scope>
    <source>
        <strain evidence="1 2">LMG 31300</strain>
    </source>
</reference>
<name>A0ABX2DE22_9SPHI</name>
<dbReference type="Proteomes" id="UP000762110">
    <property type="component" value="Unassembled WGS sequence"/>
</dbReference>
<evidence type="ECO:0000313" key="2">
    <source>
        <dbReference type="Proteomes" id="UP000762110"/>
    </source>
</evidence>
<organism evidence="1 2">
    <name type="scientific">Pedobacter boryungensis</name>
    <dbReference type="NCBI Taxonomy" id="869962"/>
    <lineage>
        <taxon>Bacteria</taxon>
        <taxon>Pseudomonadati</taxon>
        <taxon>Bacteroidota</taxon>
        <taxon>Sphingobacteriia</taxon>
        <taxon>Sphingobacteriales</taxon>
        <taxon>Sphingobacteriaceae</taxon>
        <taxon>Pedobacter</taxon>
    </lineage>
</organism>
<sequence length="109" mass="12436">MKSQTLLLKFPIKIFIISELFITIVSACKKDNVKTNDAIYREIAWNYLDTNSKSTIITPYRTAVVGRETYDNQEVVSVRFNTTQDTLLGPIIVYINIKSKKVLGIGSRF</sequence>